<keyword evidence="3 5" id="KW-0597">Phosphoprotein</keyword>
<evidence type="ECO:0000313" key="7">
    <source>
        <dbReference type="Proteomes" id="UP000554520"/>
    </source>
</evidence>
<gene>
    <name evidence="6" type="ORF">FHS21_004565</name>
</gene>
<comment type="caution">
    <text evidence="6">The sequence shown here is derived from an EMBL/GenBank/DDBJ whole genome shotgun (WGS) entry which is preliminary data.</text>
</comment>
<dbReference type="RefSeq" id="WP_183663916.1">
    <property type="nucleotide sequence ID" value="NZ_JACHXN010000017.1"/>
</dbReference>
<evidence type="ECO:0000313" key="6">
    <source>
        <dbReference type="EMBL" id="MBB3148122.1"/>
    </source>
</evidence>
<dbReference type="NCBIfam" id="TIGR03130">
    <property type="entry name" value="malonate_delta"/>
    <property type="match status" value="1"/>
</dbReference>
<keyword evidence="7" id="KW-1185">Reference proteome</keyword>
<comment type="PTM">
    <text evidence="5">Covalently binds the prosthetic group of malonate decarboxylase.</text>
</comment>
<proteinExistence type="inferred from homology"/>
<dbReference type="GO" id="GO:0005737">
    <property type="term" value="C:cytoplasm"/>
    <property type="evidence" value="ECO:0007669"/>
    <property type="project" value="UniProtKB-SubCell"/>
</dbReference>
<dbReference type="Pfam" id="PF06857">
    <property type="entry name" value="ACP"/>
    <property type="match status" value="1"/>
</dbReference>
<keyword evidence="2" id="KW-0963">Cytoplasm</keyword>
<evidence type="ECO:0000256" key="5">
    <source>
        <dbReference type="PIRSR" id="PIRSR609662-50"/>
    </source>
</evidence>
<dbReference type="HAMAP" id="MF_00710">
    <property type="entry name" value="Malonate_deCO2ase_dsu"/>
    <property type="match status" value="1"/>
</dbReference>
<sequence>MDTLKFHHTTRGPAAGAASTALVGVIASGNLEVLVERTLADTECTVEITTPVRGYSEVWEAVVADFVERTSPGGLRISINDGGARPDTVMLRLLQGVRTMGAGHE</sequence>
<dbReference type="Proteomes" id="UP000554520">
    <property type="component" value="Unassembled WGS sequence"/>
</dbReference>
<evidence type="ECO:0000256" key="4">
    <source>
        <dbReference type="NCBIfam" id="TIGR03130"/>
    </source>
</evidence>
<dbReference type="EMBL" id="JACHXN010000017">
    <property type="protein sequence ID" value="MBB3148122.1"/>
    <property type="molecule type" value="Genomic_DNA"/>
</dbReference>
<reference evidence="6 7" key="1">
    <citation type="submission" date="2020-08" db="EMBL/GenBank/DDBJ databases">
        <title>Genomic Encyclopedia of Type Strains, Phase III (KMG-III): the genomes of soil and plant-associated and newly described type strains.</title>
        <authorList>
            <person name="Whitman W."/>
        </authorList>
    </citation>
    <scope>NUCLEOTIDE SEQUENCE [LARGE SCALE GENOMIC DNA]</scope>
    <source>
        <strain evidence="6 7">CECT 7015</strain>
    </source>
</reference>
<dbReference type="AlphaFoldDB" id="A0A839UH51"/>
<dbReference type="InterPro" id="IPR023439">
    <property type="entry name" value="Mal_deCO2ase/Cit_lyase_ACP"/>
</dbReference>
<comment type="subcellular location">
    <subcellularLocation>
        <location evidence="1">Cytoplasm</location>
    </subcellularLocation>
</comment>
<name>A0A839UH51_9HYPH</name>
<accession>A0A839UH51</accession>
<organism evidence="6 7">
    <name type="scientific">Phyllobacterium trifolii</name>
    <dbReference type="NCBI Taxonomy" id="300193"/>
    <lineage>
        <taxon>Bacteria</taxon>
        <taxon>Pseudomonadati</taxon>
        <taxon>Pseudomonadota</taxon>
        <taxon>Alphaproteobacteria</taxon>
        <taxon>Hyphomicrobiales</taxon>
        <taxon>Phyllobacteriaceae</taxon>
        <taxon>Phyllobacterium</taxon>
    </lineage>
</organism>
<evidence type="ECO:0000256" key="1">
    <source>
        <dbReference type="ARBA" id="ARBA00004496"/>
    </source>
</evidence>
<feature type="modified residue" description="O-(phosphoribosyl dephospho-coenzyme A)serine" evidence="5">
    <location>
        <position position="28"/>
    </location>
</feature>
<dbReference type="InterPro" id="IPR009662">
    <property type="entry name" value="Malonate_deCO2ase_dsu"/>
</dbReference>
<evidence type="ECO:0000256" key="3">
    <source>
        <dbReference type="ARBA" id="ARBA00022553"/>
    </source>
</evidence>
<protein>
    <recommendedName>
        <fullName evidence="4">Malonate decarboxylase acyl carrier protein</fullName>
    </recommendedName>
</protein>
<evidence type="ECO:0000256" key="2">
    <source>
        <dbReference type="ARBA" id="ARBA00022490"/>
    </source>
</evidence>